<dbReference type="InterPro" id="IPR036397">
    <property type="entry name" value="RNaseH_sf"/>
</dbReference>
<dbReference type="EMBL" id="JAJSOF020000009">
    <property type="protein sequence ID" value="KAJ4445715.1"/>
    <property type="molecule type" value="Genomic_DNA"/>
</dbReference>
<evidence type="ECO:0000313" key="3">
    <source>
        <dbReference type="Proteomes" id="UP001148838"/>
    </source>
</evidence>
<keyword evidence="3" id="KW-1185">Reference proteome</keyword>
<proteinExistence type="predicted"/>
<dbReference type="Proteomes" id="UP001148838">
    <property type="component" value="Unassembled WGS sequence"/>
</dbReference>
<evidence type="ECO:0000313" key="2">
    <source>
        <dbReference type="EMBL" id="KAJ4445715.1"/>
    </source>
</evidence>
<dbReference type="PANTHER" id="PTHR47326">
    <property type="entry name" value="TRANSPOSABLE ELEMENT TC3 TRANSPOSASE-LIKE PROTEIN"/>
    <property type="match status" value="1"/>
</dbReference>
<dbReference type="PANTHER" id="PTHR47326:SF1">
    <property type="entry name" value="HTH PSQ-TYPE DOMAIN-CONTAINING PROTEIN"/>
    <property type="match status" value="1"/>
</dbReference>
<reference evidence="2 3" key="1">
    <citation type="journal article" date="2022" name="Allergy">
        <title>Genome assembly and annotation of Periplaneta americana reveal a comprehensive cockroach allergen profile.</title>
        <authorList>
            <person name="Wang L."/>
            <person name="Xiong Q."/>
            <person name="Saelim N."/>
            <person name="Wang L."/>
            <person name="Nong W."/>
            <person name="Wan A.T."/>
            <person name="Shi M."/>
            <person name="Liu X."/>
            <person name="Cao Q."/>
            <person name="Hui J.H.L."/>
            <person name="Sookrung N."/>
            <person name="Leung T.F."/>
            <person name="Tungtrongchitr A."/>
            <person name="Tsui S.K.W."/>
        </authorList>
    </citation>
    <scope>NUCLEOTIDE SEQUENCE [LARGE SCALE GENOMIC DNA]</scope>
    <source>
        <strain evidence="2">PWHHKU_190912</strain>
    </source>
</reference>
<sequence length="214" mass="24497">MLQNWLFPQLEDDSDDFIFMQDGAPPHFSNHVRRYLNDTISGRWIGRGGEDQLHHRIDGIDDSEMVFGEMRPRIRHRLPGIRFTAGENLGKTRPGNQPKRGSNPSPSATSDQQTNALPPKLRRWLVHSFVRWLIGAVKCRGRITTNENHQVVSVGDEHSCIADVARCEIEKLKLICKKRAREEVTLMPAVYREVFHEVSSLGYEFVTEIPNSVL</sequence>
<feature type="compositionally biased region" description="Polar residues" evidence="1">
    <location>
        <begin position="99"/>
        <end position="116"/>
    </location>
</feature>
<protein>
    <recommendedName>
        <fullName evidence="4">Transposable element Tc3 transposase</fullName>
    </recommendedName>
</protein>
<evidence type="ECO:0000256" key="1">
    <source>
        <dbReference type="SAM" id="MobiDB-lite"/>
    </source>
</evidence>
<organism evidence="2 3">
    <name type="scientific">Periplaneta americana</name>
    <name type="common">American cockroach</name>
    <name type="synonym">Blatta americana</name>
    <dbReference type="NCBI Taxonomy" id="6978"/>
    <lineage>
        <taxon>Eukaryota</taxon>
        <taxon>Metazoa</taxon>
        <taxon>Ecdysozoa</taxon>
        <taxon>Arthropoda</taxon>
        <taxon>Hexapoda</taxon>
        <taxon>Insecta</taxon>
        <taxon>Pterygota</taxon>
        <taxon>Neoptera</taxon>
        <taxon>Polyneoptera</taxon>
        <taxon>Dictyoptera</taxon>
        <taxon>Blattodea</taxon>
        <taxon>Blattoidea</taxon>
        <taxon>Blattidae</taxon>
        <taxon>Blattinae</taxon>
        <taxon>Periplaneta</taxon>
    </lineage>
</organism>
<dbReference type="Gene3D" id="3.30.420.10">
    <property type="entry name" value="Ribonuclease H-like superfamily/Ribonuclease H"/>
    <property type="match status" value="1"/>
</dbReference>
<accession>A0ABQ8TIP8</accession>
<feature type="region of interest" description="Disordered" evidence="1">
    <location>
        <begin position="85"/>
        <end position="116"/>
    </location>
</feature>
<gene>
    <name evidence="2" type="ORF">ANN_12400</name>
</gene>
<evidence type="ECO:0008006" key="4">
    <source>
        <dbReference type="Google" id="ProtNLM"/>
    </source>
</evidence>
<comment type="caution">
    <text evidence="2">The sequence shown here is derived from an EMBL/GenBank/DDBJ whole genome shotgun (WGS) entry which is preliminary data.</text>
</comment>
<name>A0ABQ8TIP8_PERAM</name>